<name>L0HE81_METFS</name>
<reference evidence="2 3" key="2">
    <citation type="journal article" date="2014" name="Genome Announc.">
        <title>Complete Genome Sequence of Methanoregula formicica SMSPT, a Mesophilic Hydrogenotrophic Methanogen Isolated from a Methanogenic Upflow Anaerobic Sludge Blanket Reactor.</title>
        <authorList>
            <person name="Yamamoto K."/>
            <person name="Tamaki H."/>
            <person name="Cadillo-Quiroz H."/>
            <person name="Imachi H."/>
            <person name="Kyrpides N."/>
            <person name="Woyke T."/>
            <person name="Goodwin L."/>
            <person name="Zinder S.H."/>
            <person name="Kamagata Y."/>
            <person name="Liu W.T."/>
        </authorList>
    </citation>
    <scope>NUCLEOTIDE SEQUENCE [LARGE SCALE GENOMIC DNA]</scope>
    <source>
        <strain evidence="3">DSM 22288 / NBRC 105244 / SMSP</strain>
    </source>
</reference>
<dbReference type="InParanoid" id="L0HE81"/>
<dbReference type="Pfam" id="PF00977">
    <property type="entry name" value="His_biosynth"/>
    <property type="match status" value="1"/>
</dbReference>
<keyword evidence="1" id="KW-0028">Amino-acid biosynthesis</keyword>
<keyword evidence="1" id="KW-0368">Histidine biosynthesis</keyword>
<reference evidence="3" key="1">
    <citation type="submission" date="2011-12" db="EMBL/GenBank/DDBJ databases">
        <title>Complete sequence of Methanoregula formicicum SMSP.</title>
        <authorList>
            <person name="Lucas S."/>
            <person name="Han J."/>
            <person name="Lapidus A."/>
            <person name="Cheng J.-F."/>
            <person name="Goodwin L."/>
            <person name="Pitluck S."/>
            <person name="Peters L."/>
            <person name="Ovchinnikova G."/>
            <person name="Teshima H."/>
            <person name="Detter J.C."/>
            <person name="Han C."/>
            <person name="Tapia R."/>
            <person name="Land M."/>
            <person name="Hauser L."/>
            <person name="Kyrpides N."/>
            <person name="Ivanova N."/>
            <person name="Pagani I."/>
            <person name="Imachi H."/>
            <person name="Tamaki H."/>
            <person name="Sekiguchi Y."/>
            <person name="Kamagata Y."/>
            <person name="Cadillo-Quiroz H."/>
            <person name="Zinder S."/>
            <person name="Liu W.-T."/>
            <person name="Woyke T."/>
        </authorList>
    </citation>
    <scope>NUCLEOTIDE SEQUENCE [LARGE SCALE GENOMIC DNA]</scope>
    <source>
        <strain evidence="3">DSM 22288 / NBRC 105244 / SMSP</strain>
    </source>
</reference>
<accession>L0HE81</accession>
<dbReference type="GO" id="GO:0000105">
    <property type="term" value="P:L-histidine biosynthetic process"/>
    <property type="evidence" value="ECO:0007669"/>
    <property type="project" value="UniProtKB-KW"/>
</dbReference>
<dbReference type="RefSeq" id="WP_015285278.1">
    <property type="nucleotide sequence ID" value="NC_019943.1"/>
</dbReference>
<dbReference type="InterPro" id="IPR013785">
    <property type="entry name" value="Aldolase_TIM"/>
</dbReference>
<dbReference type="Gene3D" id="3.20.20.70">
    <property type="entry name" value="Aldolase class I"/>
    <property type="match status" value="1"/>
</dbReference>
<sequence length="223" mass="24287">MELVLAMDLKENLVVHGKSGHRERYKPLDWGISPTADPPGFVRAIRPRSIYIADLDRITGTGSHDATVRQCASLVRHCYVDRGCRGPDDLLDGYHITNIVGTETGGNDLSQYQGGFISIDVKGGRVIPSGRNPVDFLRQANGWKFDGCIILNISAVGTETGLDPAMLDSMRAAYHRKLFWGGGVASQDDLAMLCDAGFDGAIIATALHHGKIPVDWIRRGRVC</sequence>
<dbReference type="HOGENOM" id="CLU_048577_2_0_2"/>
<dbReference type="STRING" id="593750.Metfor_1273"/>
<organism evidence="2 3">
    <name type="scientific">Methanoregula formicica (strain DSM 22288 / NBRC 105244 / SMSP)</name>
    <dbReference type="NCBI Taxonomy" id="593750"/>
    <lineage>
        <taxon>Archaea</taxon>
        <taxon>Methanobacteriati</taxon>
        <taxon>Methanobacteriota</taxon>
        <taxon>Stenosarchaea group</taxon>
        <taxon>Methanomicrobia</taxon>
        <taxon>Methanomicrobiales</taxon>
        <taxon>Methanoregulaceae</taxon>
        <taxon>Methanoregula</taxon>
    </lineage>
</organism>
<dbReference type="FunCoup" id="L0HE81">
    <property type="interactions" value="95"/>
</dbReference>
<dbReference type="GeneID" id="14310586"/>
<dbReference type="AlphaFoldDB" id="L0HE81"/>
<comment type="similarity">
    <text evidence="1">Belongs to the HisA/HisF family.</text>
</comment>
<gene>
    <name evidence="2" type="ordered locus">Metfor_1273</name>
</gene>
<evidence type="ECO:0000313" key="3">
    <source>
        <dbReference type="Proteomes" id="UP000010824"/>
    </source>
</evidence>
<dbReference type="InterPro" id="IPR011060">
    <property type="entry name" value="RibuloseP-bd_barrel"/>
</dbReference>
<dbReference type="KEGG" id="mfo:Metfor_1273"/>
<dbReference type="EMBL" id="CP003167">
    <property type="protein sequence ID" value="AGB02315.1"/>
    <property type="molecule type" value="Genomic_DNA"/>
</dbReference>
<keyword evidence="3" id="KW-1185">Reference proteome</keyword>
<proteinExistence type="inferred from homology"/>
<evidence type="ECO:0000256" key="1">
    <source>
        <dbReference type="RuleBase" id="RU003657"/>
    </source>
</evidence>
<dbReference type="eggNOG" id="arCOG00616">
    <property type="taxonomic scope" value="Archaea"/>
</dbReference>
<evidence type="ECO:0000313" key="2">
    <source>
        <dbReference type="EMBL" id="AGB02315.1"/>
    </source>
</evidence>
<dbReference type="InterPro" id="IPR006062">
    <property type="entry name" value="His_biosynth"/>
</dbReference>
<dbReference type="Proteomes" id="UP000010824">
    <property type="component" value="Chromosome"/>
</dbReference>
<dbReference type="OrthoDB" id="146815at2157"/>
<dbReference type="CDD" id="cd04723">
    <property type="entry name" value="HisA_HisF"/>
    <property type="match status" value="1"/>
</dbReference>
<dbReference type="SUPFAM" id="SSF51366">
    <property type="entry name" value="Ribulose-phoshate binding barrel"/>
    <property type="match status" value="1"/>
</dbReference>
<protein>
    <submittedName>
        <fullName evidence="2">HisA/hisF family protein</fullName>
    </submittedName>
</protein>